<dbReference type="RefSeq" id="XP_035680404.1">
    <property type="nucleotide sequence ID" value="XM_035824511.1"/>
</dbReference>
<dbReference type="AlphaFoldDB" id="A0A9J7MVR1"/>
<organism evidence="2 3">
    <name type="scientific">Branchiostoma floridae</name>
    <name type="common">Florida lancelet</name>
    <name type="synonym">Amphioxus</name>
    <dbReference type="NCBI Taxonomy" id="7739"/>
    <lineage>
        <taxon>Eukaryota</taxon>
        <taxon>Metazoa</taxon>
        <taxon>Chordata</taxon>
        <taxon>Cephalochordata</taxon>
        <taxon>Leptocardii</taxon>
        <taxon>Amphioxiformes</taxon>
        <taxon>Branchiostomatidae</taxon>
        <taxon>Branchiostoma</taxon>
    </lineage>
</organism>
<keyword evidence="2" id="KW-1185">Reference proteome</keyword>
<accession>A0A9J7MVR1</accession>
<sequence length="247" mass="27926">MDDPSTFFELWERFCLDFHDCWTEEQKRLAKEMFQNVENDKRARRNSTTTRELTECSKGSLLKARFSRQNSLTDLQDGDAANTSENGVSTKHDANIVRSLDTANVSPKFIASANMPTLDEQPLLGSTTRTVHGNTDDEMDLPKTIDECKNQQTGCEISHNLGCPDDSSLVSASYVYLTDEPSILDDREVRRTSFSQHKASNDSADMHDQHNENWGYMYYEQEQGQTHVSPDPAVKVKFQGSTLVVSL</sequence>
<dbReference type="GeneID" id="118418529"/>
<proteinExistence type="predicted"/>
<evidence type="ECO:0000313" key="3">
    <source>
        <dbReference type="RefSeq" id="XP_035680404.1"/>
    </source>
</evidence>
<gene>
    <name evidence="3" type="primary">LOC118418529</name>
</gene>
<reference evidence="2" key="1">
    <citation type="journal article" date="2020" name="Nat. Ecol. Evol.">
        <title>Deeply conserved synteny resolves early events in vertebrate evolution.</title>
        <authorList>
            <person name="Simakov O."/>
            <person name="Marletaz F."/>
            <person name="Yue J.X."/>
            <person name="O'Connell B."/>
            <person name="Jenkins J."/>
            <person name="Brandt A."/>
            <person name="Calef R."/>
            <person name="Tung C.H."/>
            <person name="Huang T.K."/>
            <person name="Schmutz J."/>
            <person name="Satoh N."/>
            <person name="Yu J.K."/>
            <person name="Putnam N.H."/>
            <person name="Green R.E."/>
            <person name="Rokhsar D.S."/>
        </authorList>
    </citation>
    <scope>NUCLEOTIDE SEQUENCE [LARGE SCALE GENOMIC DNA]</scope>
    <source>
        <strain evidence="2">S238N-H82</strain>
    </source>
</reference>
<feature type="region of interest" description="Disordered" evidence="1">
    <location>
        <begin position="120"/>
        <end position="139"/>
    </location>
</feature>
<name>A0A9J7MVR1_BRAFL</name>
<evidence type="ECO:0000313" key="2">
    <source>
        <dbReference type="Proteomes" id="UP000001554"/>
    </source>
</evidence>
<feature type="compositionally biased region" description="Polar residues" evidence="1">
    <location>
        <begin position="124"/>
        <end position="133"/>
    </location>
</feature>
<dbReference type="KEGG" id="bfo:118418529"/>
<feature type="region of interest" description="Disordered" evidence="1">
    <location>
        <begin position="73"/>
        <end position="92"/>
    </location>
</feature>
<dbReference type="Proteomes" id="UP000001554">
    <property type="component" value="Chromosome 6"/>
</dbReference>
<protein>
    <submittedName>
        <fullName evidence="3">Uncharacterized protein LOC118418529</fullName>
    </submittedName>
</protein>
<reference evidence="3" key="2">
    <citation type="submission" date="2025-08" db="UniProtKB">
        <authorList>
            <consortium name="RefSeq"/>
        </authorList>
    </citation>
    <scope>IDENTIFICATION</scope>
    <source>
        <strain evidence="3">S238N-H82</strain>
        <tissue evidence="3">Testes</tissue>
    </source>
</reference>
<evidence type="ECO:0000256" key="1">
    <source>
        <dbReference type="SAM" id="MobiDB-lite"/>
    </source>
</evidence>